<proteinExistence type="predicted"/>
<organism evidence="1">
    <name type="scientific">Klebsiella phage phi1_175008</name>
    <dbReference type="NCBI Taxonomy" id="3127744"/>
    <lineage>
        <taxon>Viruses</taxon>
        <taxon>Duplodnaviria</taxon>
        <taxon>Heunggongvirae</taxon>
        <taxon>Uroviricota</taxon>
        <taxon>Caudoviricetes</taxon>
        <taxon>Stephanstirmvirinae</taxon>
    </lineage>
</organism>
<accession>A0AC61ZT85</accession>
<reference evidence="1" key="1">
    <citation type="submission" date="2024-02" db="EMBL/GenBank/DDBJ databases">
        <title>Klebsiella phages.</title>
        <authorList>
            <person name="Li J."/>
            <person name="Feng Y."/>
            <person name="Zong Z."/>
        </authorList>
    </citation>
    <scope>NUCLEOTIDE SEQUENCE</scope>
</reference>
<name>A0AC61ZT85_9CAUD</name>
<dbReference type="EMBL" id="PP357458">
    <property type="protein sequence ID" value="WWT41157.1"/>
    <property type="molecule type" value="Genomic_DNA"/>
</dbReference>
<sequence length="149" mass="17745">MYNLNWEQAQDAMREGKRVKNSNFTDEEFFYMENGQLWDEMGYPMEAWYRGYDWQDEGWMIMHEMQQCLDEVKEIVKKHNVVVVCDNFSALEDRAIALFTGGCYTADTMDYCVGITPRSPTLPSEKQNYNFRITKGRGHNKLQKRRKKK</sequence>
<evidence type="ECO:0000313" key="1">
    <source>
        <dbReference type="EMBL" id="WWT41157.1"/>
    </source>
</evidence>
<protein>
    <submittedName>
        <fullName evidence="1">Uncharacterized protein</fullName>
    </submittedName>
</protein>